<sequence>NGKVIAYDSRKLKIHERNYPTHDLELATIVFVSRYDVTISMELMWKCSLTTRVSSIILVRKSLISEKGGG</sequence>
<proteinExistence type="predicted"/>
<keyword evidence="5" id="KW-0378">Hydrolase</keyword>
<keyword evidence="1" id="KW-0808">Transferase</keyword>
<evidence type="ECO:0000256" key="2">
    <source>
        <dbReference type="ARBA" id="ARBA00022695"/>
    </source>
</evidence>
<evidence type="ECO:0000259" key="7">
    <source>
        <dbReference type="Pfam" id="PF17917"/>
    </source>
</evidence>
<keyword evidence="3" id="KW-0540">Nuclease</keyword>
<keyword evidence="9" id="KW-1185">Reference proteome</keyword>
<dbReference type="Pfam" id="PF17917">
    <property type="entry name" value="RT_RNaseH"/>
    <property type="match status" value="1"/>
</dbReference>
<evidence type="ECO:0000256" key="4">
    <source>
        <dbReference type="ARBA" id="ARBA00022759"/>
    </source>
</evidence>
<dbReference type="EMBL" id="CP133616">
    <property type="protein sequence ID" value="WMV29777.1"/>
    <property type="molecule type" value="Genomic_DNA"/>
</dbReference>
<evidence type="ECO:0000256" key="3">
    <source>
        <dbReference type="ARBA" id="ARBA00022722"/>
    </source>
</evidence>
<protein>
    <recommendedName>
        <fullName evidence="7">Reverse transcriptase RNase H-like domain-containing protein</fullName>
    </recommendedName>
</protein>
<organism evidence="8 9">
    <name type="scientific">Solanum verrucosum</name>
    <dbReference type="NCBI Taxonomy" id="315347"/>
    <lineage>
        <taxon>Eukaryota</taxon>
        <taxon>Viridiplantae</taxon>
        <taxon>Streptophyta</taxon>
        <taxon>Embryophyta</taxon>
        <taxon>Tracheophyta</taxon>
        <taxon>Spermatophyta</taxon>
        <taxon>Magnoliopsida</taxon>
        <taxon>eudicotyledons</taxon>
        <taxon>Gunneridae</taxon>
        <taxon>Pentapetalae</taxon>
        <taxon>asterids</taxon>
        <taxon>lamiids</taxon>
        <taxon>Solanales</taxon>
        <taxon>Solanaceae</taxon>
        <taxon>Solanoideae</taxon>
        <taxon>Solaneae</taxon>
        <taxon>Solanum</taxon>
    </lineage>
</organism>
<evidence type="ECO:0000313" key="9">
    <source>
        <dbReference type="Proteomes" id="UP001234989"/>
    </source>
</evidence>
<name>A0AAF0QW92_SOLVR</name>
<evidence type="ECO:0000256" key="1">
    <source>
        <dbReference type="ARBA" id="ARBA00022679"/>
    </source>
</evidence>
<reference evidence="8" key="1">
    <citation type="submission" date="2023-08" db="EMBL/GenBank/DDBJ databases">
        <title>A de novo genome assembly of Solanum verrucosum Schlechtendal, a Mexican diploid species geographically isolated from the other diploid A-genome species in potato relatives.</title>
        <authorList>
            <person name="Hosaka K."/>
        </authorList>
    </citation>
    <scope>NUCLEOTIDE SEQUENCE</scope>
    <source>
        <tissue evidence="8">Young leaves</tissue>
    </source>
</reference>
<dbReference type="InterPro" id="IPR041373">
    <property type="entry name" value="RT_RNaseH"/>
</dbReference>
<evidence type="ECO:0000313" key="8">
    <source>
        <dbReference type="EMBL" id="WMV29777.1"/>
    </source>
</evidence>
<evidence type="ECO:0000256" key="6">
    <source>
        <dbReference type="ARBA" id="ARBA00022918"/>
    </source>
</evidence>
<dbReference type="GO" id="GO:0016787">
    <property type="term" value="F:hydrolase activity"/>
    <property type="evidence" value="ECO:0007669"/>
    <property type="project" value="UniProtKB-KW"/>
</dbReference>
<dbReference type="Proteomes" id="UP001234989">
    <property type="component" value="Chromosome 5"/>
</dbReference>
<feature type="domain" description="Reverse transcriptase RNase H-like" evidence="7">
    <location>
        <begin position="3"/>
        <end position="32"/>
    </location>
</feature>
<feature type="non-terminal residue" evidence="8">
    <location>
        <position position="1"/>
    </location>
</feature>
<keyword evidence="6" id="KW-0695">RNA-directed DNA polymerase</keyword>
<evidence type="ECO:0000256" key="5">
    <source>
        <dbReference type="ARBA" id="ARBA00022801"/>
    </source>
</evidence>
<keyword evidence="2" id="KW-0548">Nucleotidyltransferase</keyword>
<dbReference type="GO" id="GO:0003964">
    <property type="term" value="F:RNA-directed DNA polymerase activity"/>
    <property type="evidence" value="ECO:0007669"/>
    <property type="project" value="UniProtKB-KW"/>
</dbReference>
<dbReference type="GO" id="GO:0004519">
    <property type="term" value="F:endonuclease activity"/>
    <property type="evidence" value="ECO:0007669"/>
    <property type="project" value="UniProtKB-KW"/>
</dbReference>
<dbReference type="AlphaFoldDB" id="A0AAF0QW92"/>
<accession>A0AAF0QW92</accession>
<keyword evidence="4" id="KW-0255">Endonuclease</keyword>
<gene>
    <name evidence="8" type="ORF">MTR67_023162</name>
</gene>